<sequence>MAKISNQDIAKSIYRTLKDKTGSAYSLALKNIVNFLARRRLFSQAPDILKKLEKIIDEENNAIRVKISSVKPLGTHLKHDLIKALERRYQAKEIIFTENIDEKLISGLKFEVGDEIVDLSIKNKIKKLAEHLQ</sequence>
<dbReference type="PANTHER" id="PTHR11910">
    <property type="entry name" value="ATP SYNTHASE DELTA CHAIN"/>
    <property type="match status" value="1"/>
</dbReference>
<evidence type="ECO:0000256" key="3">
    <source>
        <dbReference type="ARBA" id="ARBA00022781"/>
    </source>
</evidence>
<dbReference type="EMBL" id="MFVH01000021">
    <property type="protein sequence ID" value="OGI91811.1"/>
    <property type="molecule type" value="Genomic_DNA"/>
</dbReference>
<dbReference type="Proteomes" id="UP000179381">
    <property type="component" value="Unassembled WGS sequence"/>
</dbReference>
<comment type="subcellular location">
    <subcellularLocation>
        <location evidence="1">Membrane</location>
    </subcellularLocation>
</comment>
<evidence type="ECO:0000256" key="4">
    <source>
        <dbReference type="ARBA" id="ARBA00023065"/>
    </source>
</evidence>
<keyword evidence="3" id="KW-0375">Hydrogen ion transport</keyword>
<dbReference type="GO" id="GO:0046933">
    <property type="term" value="F:proton-transporting ATP synthase activity, rotational mechanism"/>
    <property type="evidence" value="ECO:0007669"/>
    <property type="project" value="InterPro"/>
</dbReference>
<reference evidence="7 8" key="1">
    <citation type="journal article" date="2016" name="Nat. Commun.">
        <title>Thousands of microbial genomes shed light on interconnected biogeochemical processes in an aquifer system.</title>
        <authorList>
            <person name="Anantharaman K."/>
            <person name="Brown C.T."/>
            <person name="Hug L.A."/>
            <person name="Sharon I."/>
            <person name="Castelle C.J."/>
            <person name="Probst A.J."/>
            <person name="Thomas B.C."/>
            <person name="Singh A."/>
            <person name="Wilkins M.J."/>
            <person name="Karaoz U."/>
            <person name="Brodie E.L."/>
            <person name="Williams K.H."/>
            <person name="Hubbard S.S."/>
            <person name="Banfield J.F."/>
        </authorList>
    </citation>
    <scope>NUCLEOTIDE SEQUENCE [LARGE SCALE GENOMIC DNA]</scope>
</reference>
<evidence type="ECO:0000256" key="5">
    <source>
        <dbReference type="ARBA" id="ARBA00023136"/>
    </source>
</evidence>
<keyword evidence="6" id="KW-0066">ATP synthesis</keyword>
<evidence type="ECO:0000256" key="1">
    <source>
        <dbReference type="ARBA" id="ARBA00004370"/>
    </source>
</evidence>
<name>A0A1F6XCZ9_9BACT</name>
<organism evidence="7 8">
    <name type="scientific">Candidatus Nomurabacteria bacterium RIFCSPLOWO2_01_FULL_46_18</name>
    <dbReference type="NCBI Taxonomy" id="1801783"/>
    <lineage>
        <taxon>Bacteria</taxon>
        <taxon>Candidatus Nomuraibacteriota</taxon>
    </lineage>
</organism>
<protein>
    <submittedName>
        <fullName evidence="7">ATP synthase F1 subunit delta</fullName>
    </submittedName>
</protein>
<dbReference type="Pfam" id="PF00213">
    <property type="entry name" value="OSCP"/>
    <property type="match status" value="1"/>
</dbReference>
<accession>A0A1F6XCZ9</accession>
<evidence type="ECO:0000313" key="7">
    <source>
        <dbReference type="EMBL" id="OGI91811.1"/>
    </source>
</evidence>
<dbReference type="AlphaFoldDB" id="A0A1F6XCZ9"/>
<comment type="caution">
    <text evidence="7">The sequence shown here is derived from an EMBL/GenBank/DDBJ whole genome shotgun (WGS) entry which is preliminary data.</text>
</comment>
<keyword evidence="2" id="KW-0813">Transport</keyword>
<evidence type="ECO:0000256" key="6">
    <source>
        <dbReference type="ARBA" id="ARBA00023310"/>
    </source>
</evidence>
<dbReference type="GO" id="GO:0016020">
    <property type="term" value="C:membrane"/>
    <property type="evidence" value="ECO:0007669"/>
    <property type="project" value="UniProtKB-SubCell"/>
</dbReference>
<keyword evidence="5" id="KW-0472">Membrane</keyword>
<proteinExistence type="predicted"/>
<dbReference type="NCBIfam" id="TIGR01145">
    <property type="entry name" value="ATP_synt_delta"/>
    <property type="match status" value="1"/>
</dbReference>
<keyword evidence="4" id="KW-0406">Ion transport</keyword>
<evidence type="ECO:0000256" key="2">
    <source>
        <dbReference type="ARBA" id="ARBA00022448"/>
    </source>
</evidence>
<dbReference type="InterPro" id="IPR000711">
    <property type="entry name" value="ATPase_OSCP/dsu"/>
</dbReference>
<evidence type="ECO:0000313" key="8">
    <source>
        <dbReference type="Proteomes" id="UP000179381"/>
    </source>
</evidence>
<gene>
    <name evidence="7" type="ORF">A2933_02140</name>
</gene>
<dbReference type="PRINTS" id="PR00125">
    <property type="entry name" value="ATPASEDELTA"/>
</dbReference>